<reference evidence="1 2" key="1">
    <citation type="submission" date="2016-12" db="EMBL/GenBank/DDBJ databases">
        <authorList>
            <person name="Song W.-J."/>
            <person name="Kurnit D.M."/>
        </authorList>
    </citation>
    <scope>NUCLEOTIDE SEQUENCE [LARGE SCALE GENOMIC DNA]</scope>
    <source>
        <strain evidence="1 2">175</strain>
    </source>
</reference>
<dbReference type="Proteomes" id="UP000192923">
    <property type="component" value="Unassembled WGS sequence"/>
</dbReference>
<keyword evidence="2" id="KW-1185">Reference proteome</keyword>
<proteinExistence type="predicted"/>
<dbReference type="EMBL" id="FXAM01000001">
    <property type="protein sequence ID" value="SMF97075.1"/>
    <property type="molecule type" value="Genomic_DNA"/>
</dbReference>
<dbReference type="AlphaFoldDB" id="A0A1Y6DBT7"/>
<evidence type="ECO:0000313" key="2">
    <source>
        <dbReference type="Proteomes" id="UP000192923"/>
    </source>
</evidence>
<sequence length="74" mass="8032">MGIEKEMETEKAAAYESGRKAGMQQAAGLCRERAEEHTEMLDFDMAHAANDCAGLIEIKMGGETGQEETSHEAV</sequence>
<evidence type="ECO:0000313" key="1">
    <source>
        <dbReference type="EMBL" id="SMF97075.1"/>
    </source>
</evidence>
<organism evidence="1 2">
    <name type="scientific">Methylomagnum ishizawai</name>
    <dbReference type="NCBI Taxonomy" id="1760988"/>
    <lineage>
        <taxon>Bacteria</taxon>
        <taxon>Pseudomonadati</taxon>
        <taxon>Pseudomonadota</taxon>
        <taxon>Gammaproteobacteria</taxon>
        <taxon>Methylococcales</taxon>
        <taxon>Methylococcaceae</taxon>
        <taxon>Methylomagnum</taxon>
    </lineage>
</organism>
<dbReference type="RefSeq" id="WP_085215896.1">
    <property type="nucleotide sequence ID" value="NZ_FXAM01000001.1"/>
</dbReference>
<dbReference type="STRING" id="1760988.SAMN02949497_4493"/>
<protein>
    <submittedName>
        <fullName evidence="1">Uncharacterized protein</fullName>
    </submittedName>
</protein>
<accession>A0A1Y6DBT7</accession>
<name>A0A1Y6DBT7_9GAMM</name>
<gene>
    <name evidence="1" type="ORF">SAMN02949497_4493</name>
</gene>